<evidence type="ECO:0000256" key="1">
    <source>
        <dbReference type="ARBA" id="ARBA00022449"/>
    </source>
</evidence>
<proteinExistence type="predicted"/>
<keyword evidence="3" id="KW-0472">Membrane</keyword>
<dbReference type="OrthoDB" id="1658628at2759"/>
<evidence type="ECO:0000313" key="5">
    <source>
        <dbReference type="Proteomes" id="UP000250321"/>
    </source>
</evidence>
<dbReference type="GO" id="GO:0016020">
    <property type="term" value="C:membrane"/>
    <property type="evidence" value="ECO:0007669"/>
    <property type="project" value="InterPro"/>
</dbReference>
<organism evidence="4 5">
    <name type="scientific">Prunus yedoensis var. nudiflora</name>
    <dbReference type="NCBI Taxonomy" id="2094558"/>
    <lineage>
        <taxon>Eukaryota</taxon>
        <taxon>Viridiplantae</taxon>
        <taxon>Streptophyta</taxon>
        <taxon>Embryophyta</taxon>
        <taxon>Tracheophyta</taxon>
        <taxon>Spermatophyta</taxon>
        <taxon>Magnoliopsida</taxon>
        <taxon>eudicotyledons</taxon>
        <taxon>Gunneridae</taxon>
        <taxon>Pentapetalae</taxon>
        <taxon>rosids</taxon>
        <taxon>fabids</taxon>
        <taxon>Rosales</taxon>
        <taxon>Rosaceae</taxon>
        <taxon>Amygdaloideae</taxon>
        <taxon>Amygdaleae</taxon>
        <taxon>Prunus</taxon>
    </lineage>
</organism>
<evidence type="ECO:0000256" key="3">
    <source>
        <dbReference type="SAM" id="Phobius"/>
    </source>
</evidence>
<dbReference type="AlphaFoldDB" id="A0A314YEQ5"/>
<dbReference type="Proteomes" id="UP000250321">
    <property type="component" value="Unassembled WGS sequence"/>
</dbReference>
<dbReference type="PANTHER" id="PTHR31503:SF80">
    <property type="entry name" value="EF-HAND DOMAIN-CONTAINING PROTEIN"/>
    <property type="match status" value="1"/>
</dbReference>
<feature type="transmembrane region" description="Helical" evidence="3">
    <location>
        <begin position="79"/>
        <end position="99"/>
    </location>
</feature>
<accession>A0A314YEQ5</accession>
<dbReference type="EMBL" id="PJQY01001183">
    <property type="protein sequence ID" value="PQQ04883.1"/>
    <property type="molecule type" value="Genomic_DNA"/>
</dbReference>
<gene>
    <name evidence="4" type="ORF">Pyn_24034</name>
</gene>
<evidence type="ECO:0000256" key="2">
    <source>
        <dbReference type="ARBA" id="ARBA00023065"/>
    </source>
</evidence>
<feature type="transmembrane region" description="Helical" evidence="3">
    <location>
        <begin position="51"/>
        <end position="73"/>
    </location>
</feature>
<keyword evidence="1" id="KW-0050">Antiport</keyword>
<keyword evidence="3" id="KW-0812">Transmembrane</keyword>
<dbReference type="InterPro" id="IPR004713">
    <property type="entry name" value="CaH_exchang"/>
</dbReference>
<dbReference type="GO" id="GO:0006874">
    <property type="term" value="P:intracellular calcium ion homeostasis"/>
    <property type="evidence" value="ECO:0007669"/>
    <property type="project" value="TreeGrafter"/>
</dbReference>
<sequence length="109" mass="12150">MQEFSTAASIPSFLTSYVLISLATNYRLALRSVTSAREKTNNAISLTLSEIYNGVFMNNIMGLTIFLALVYIRNLSWEVAAISLVVLIICTFMGLSTSFSKKFTFWTSI</sequence>
<reference evidence="4 5" key="1">
    <citation type="submission" date="2018-02" db="EMBL/GenBank/DDBJ databases">
        <title>Draft genome of wild Prunus yedoensis var. nudiflora.</title>
        <authorList>
            <person name="Baek S."/>
            <person name="Kim J.-H."/>
            <person name="Choi K."/>
            <person name="Kim G.-B."/>
            <person name="Cho A."/>
            <person name="Jang H."/>
            <person name="Shin C.-H."/>
            <person name="Yu H.-J."/>
            <person name="Mun J.-H."/>
        </authorList>
    </citation>
    <scope>NUCLEOTIDE SEQUENCE [LARGE SCALE GENOMIC DNA]</scope>
    <source>
        <strain evidence="5">cv. Jeju island</strain>
        <tissue evidence="4">Leaf</tissue>
    </source>
</reference>
<dbReference type="STRING" id="2094558.A0A314YEQ5"/>
<keyword evidence="1" id="KW-0813">Transport</keyword>
<dbReference type="PANTHER" id="PTHR31503">
    <property type="entry name" value="VACUOLAR CALCIUM ION TRANSPORTER"/>
    <property type="match status" value="1"/>
</dbReference>
<feature type="transmembrane region" description="Helical" evidence="3">
    <location>
        <begin position="12"/>
        <end position="30"/>
    </location>
</feature>
<keyword evidence="2" id="KW-0406">Ion transport</keyword>
<dbReference type="GO" id="GO:0015369">
    <property type="term" value="F:calcium:proton antiporter activity"/>
    <property type="evidence" value="ECO:0007669"/>
    <property type="project" value="TreeGrafter"/>
</dbReference>
<name>A0A314YEQ5_PRUYE</name>
<keyword evidence="3" id="KW-1133">Transmembrane helix</keyword>
<protein>
    <submittedName>
        <fullName evidence="4">Uncharacterized protein</fullName>
    </submittedName>
</protein>
<keyword evidence="5" id="KW-1185">Reference proteome</keyword>
<evidence type="ECO:0000313" key="4">
    <source>
        <dbReference type="EMBL" id="PQQ04883.1"/>
    </source>
</evidence>
<comment type="caution">
    <text evidence="4">The sequence shown here is derived from an EMBL/GenBank/DDBJ whole genome shotgun (WGS) entry which is preliminary data.</text>
</comment>